<dbReference type="EMBL" id="CM044703">
    <property type="protein sequence ID" value="KAI5672042.1"/>
    <property type="molecule type" value="Genomic_DNA"/>
</dbReference>
<name>A0ACC0BHH1_CATRO</name>
<proteinExistence type="predicted"/>
<sequence length="551" mass="63362">MRRKVAYEVHSGRQTGVFLLWSECWDVVHGYRGNSYKGYDSLAYANTAWNSYVAQMNNSVIVKLQHKMNRLKLEINKMISKLVMGLQKLAIAKLLLIHRRAHQVKLRPRAQKRKIMKELFKKLCNALVKSCNWIIKPNQKVDVRESLGNFLFTVTGNIKHNKGAECFQHANETISRHMKKMYRAVYGLVLDYIKPKSLEFPYPKIINYDRHFPLFLPPISHSSHSSDFSQVISALPLSALPKPKPSSPPLHSSILLSSASLRLPTVDCLADAALFFNLSTPMLLLCPLAFRQVLFKMSSTLGNIGSIPTESSKTSTADDAIEITKYNEVVELNVEENIEDQTDPSKKKKLQMFKMNLVEFYYDAIYGSDAYRYVKRVKTLFQDLYIEYDGQVSYGKEIEKWHKGTSIPAYLRPWRVGFESINFIHEVSGSGSIFPYKGLGLVQGVLYLSQPVYTPSYLTSVFFLGPYSVQFGFQIFSKTANFLQIKLKNIHRCMLLYKQALTISFFFNFLQSTLVKMDIGVPKPVLKKRDWTGWLDWEPAKRCSRFLKQNQ</sequence>
<organism evidence="1 2">
    <name type="scientific">Catharanthus roseus</name>
    <name type="common">Madagascar periwinkle</name>
    <name type="synonym">Vinca rosea</name>
    <dbReference type="NCBI Taxonomy" id="4058"/>
    <lineage>
        <taxon>Eukaryota</taxon>
        <taxon>Viridiplantae</taxon>
        <taxon>Streptophyta</taxon>
        <taxon>Embryophyta</taxon>
        <taxon>Tracheophyta</taxon>
        <taxon>Spermatophyta</taxon>
        <taxon>Magnoliopsida</taxon>
        <taxon>eudicotyledons</taxon>
        <taxon>Gunneridae</taxon>
        <taxon>Pentapetalae</taxon>
        <taxon>asterids</taxon>
        <taxon>lamiids</taxon>
        <taxon>Gentianales</taxon>
        <taxon>Apocynaceae</taxon>
        <taxon>Rauvolfioideae</taxon>
        <taxon>Vinceae</taxon>
        <taxon>Catharanthinae</taxon>
        <taxon>Catharanthus</taxon>
    </lineage>
</organism>
<reference evidence="2" key="1">
    <citation type="journal article" date="2023" name="Nat. Plants">
        <title>Single-cell RNA sequencing provides a high-resolution roadmap for understanding the multicellular compartmentation of specialized metabolism.</title>
        <authorList>
            <person name="Sun S."/>
            <person name="Shen X."/>
            <person name="Li Y."/>
            <person name="Li Y."/>
            <person name="Wang S."/>
            <person name="Li R."/>
            <person name="Zhang H."/>
            <person name="Shen G."/>
            <person name="Guo B."/>
            <person name="Wei J."/>
            <person name="Xu J."/>
            <person name="St-Pierre B."/>
            <person name="Chen S."/>
            <person name="Sun C."/>
        </authorList>
    </citation>
    <scope>NUCLEOTIDE SEQUENCE [LARGE SCALE GENOMIC DNA]</scope>
</reference>
<comment type="caution">
    <text evidence="1">The sequence shown here is derived from an EMBL/GenBank/DDBJ whole genome shotgun (WGS) entry which is preliminary data.</text>
</comment>
<evidence type="ECO:0000313" key="1">
    <source>
        <dbReference type="EMBL" id="KAI5672042.1"/>
    </source>
</evidence>
<accession>A0ACC0BHH1</accession>
<keyword evidence="2" id="KW-1185">Reference proteome</keyword>
<protein>
    <submittedName>
        <fullName evidence="1">Uncharacterized protein</fullName>
    </submittedName>
</protein>
<gene>
    <name evidence="1" type="ORF">M9H77_12406</name>
</gene>
<evidence type="ECO:0000313" key="2">
    <source>
        <dbReference type="Proteomes" id="UP001060085"/>
    </source>
</evidence>
<dbReference type="Proteomes" id="UP001060085">
    <property type="component" value="Linkage Group LG03"/>
</dbReference>